<keyword evidence="2" id="KW-1185">Reference proteome</keyword>
<name>A0A0C9M2M2_9FUNG</name>
<sequence>MVAFRTTIELLGHHVNIIMSLNIATDISSEDKNGSNAVGSKVDDNGTANAVEAKAIYGHVEQEATTVDIALPPTAK</sequence>
<evidence type="ECO:0000313" key="1">
    <source>
        <dbReference type="EMBL" id="GAN03036.1"/>
    </source>
</evidence>
<accession>A0A0C9M2M2</accession>
<organism evidence="1">
    <name type="scientific">Mucor ambiguus</name>
    <dbReference type="NCBI Taxonomy" id="91626"/>
    <lineage>
        <taxon>Eukaryota</taxon>
        <taxon>Fungi</taxon>
        <taxon>Fungi incertae sedis</taxon>
        <taxon>Mucoromycota</taxon>
        <taxon>Mucoromycotina</taxon>
        <taxon>Mucoromycetes</taxon>
        <taxon>Mucorales</taxon>
        <taxon>Mucorineae</taxon>
        <taxon>Mucoraceae</taxon>
        <taxon>Mucor</taxon>
    </lineage>
</organism>
<dbReference type="EMBL" id="DF836321">
    <property type="protein sequence ID" value="GAN03036.1"/>
    <property type="molecule type" value="Genomic_DNA"/>
</dbReference>
<proteinExistence type="predicted"/>
<evidence type="ECO:0000313" key="2">
    <source>
        <dbReference type="Proteomes" id="UP000053815"/>
    </source>
</evidence>
<gene>
    <name evidence="1" type="ORF">MAM1_0032d02486</name>
</gene>
<protein>
    <submittedName>
        <fullName evidence="1">Uncharacterized protein</fullName>
    </submittedName>
</protein>
<dbReference type="Proteomes" id="UP000053815">
    <property type="component" value="Unassembled WGS sequence"/>
</dbReference>
<dbReference type="AlphaFoldDB" id="A0A0C9M2M2"/>
<reference evidence="1" key="1">
    <citation type="submission" date="2014-09" db="EMBL/GenBank/DDBJ databases">
        <title>Draft genome sequence of an oleaginous Mucoromycotina fungus Mucor ambiguus NBRC6742.</title>
        <authorList>
            <person name="Takeda I."/>
            <person name="Yamane N."/>
            <person name="Morita T."/>
            <person name="Tamano K."/>
            <person name="Machida M."/>
            <person name="Baker S."/>
            <person name="Koike H."/>
        </authorList>
    </citation>
    <scope>NUCLEOTIDE SEQUENCE</scope>
    <source>
        <strain evidence="1">NBRC 6742</strain>
    </source>
</reference>